<dbReference type="EMBL" id="VSRR010000017">
    <property type="protein sequence ID" value="MPC08089.1"/>
    <property type="molecule type" value="Genomic_DNA"/>
</dbReference>
<accession>A0A5B7CEZ3</accession>
<organism evidence="1 2">
    <name type="scientific">Portunus trituberculatus</name>
    <name type="common">Swimming crab</name>
    <name type="synonym">Neptunus trituberculatus</name>
    <dbReference type="NCBI Taxonomy" id="210409"/>
    <lineage>
        <taxon>Eukaryota</taxon>
        <taxon>Metazoa</taxon>
        <taxon>Ecdysozoa</taxon>
        <taxon>Arthropoda</taxon>
        <taxon>Crustacea</taxon>
        <taxon>Multicrustacea</taxon>
        <taxon>Malacostraca</taxon>
        <taxon>Eumalacostraca</taxon>
        <taxon>Eucarida</taxon>
        <taxon>Decapoda</taxon>
        <taxon>Pleocyemata</taxon>
        <taxon>Brachyura</taxon>
        <taxon>Eubrachyura</taxon>
        <taxon>Portunoidea</taxon>
        <taxon>Portunidae</taxon>
        <taxon>Portuninae</taxon>
        <taxon>Portunus</taxon>
    </lineage>
</organism>
<evidence type="ECO:0000313" key="2">
    <source>
        <dbReference type="Proteomes" id="UP000324222"/>
    </source>
</evidence>
<name>A0A5B7CEZ3_PORTR</name>
<gene>
    <name evidence="1" type="ORF">E2C01_000662</name>
</gene>
<reference evidence="1 2" key="1">
    <citation type="submission" date="2019-05" db="EMBL/GenBank/DDBJ databases">
        <title>Another draft genome of Portunus trituberculatus and its Hox gene families provides insights of decapod evolution.</title>
        <authorList>
            <person name="Jeong J.-H."/>
            <person name="Song I."/>
            <person name="Kim S."/>
            <person name="Choi T."/>
            <person name="Kim D."/>
            <person name="Ryu S."/>
            <person name="Kim W."/>
        </authorList>
    </citation>
    <scope>NUCLEOTIDE SEQUENCE [LARGE SCALE GENOMIC DNA]</scope>
    <source>
        <tissue evidence="1">Muscle</tissue>
    </source>
</reference>
<comment type="caution">
    <text evidence="1">The sequence shown here is derived from an EMBL/GenBank/DDBJ whole genome shotgun (WGS) entry which is preliminary data.</text>
</comment>
<protein>
    <submittedName>
        <fullName evidence="1">Uncharacterized protein</fullName>
    </submittedName>
</protein>
<evidence type="ECO:0000313" key="1">
    <source>
        <dbReference type="EMBL" id="MPC08089.1"/>
    </source>
</evidence>
<proteinExistence type="predicted"/>
<dbReference type="Proteomes" id="UP000324222">
    <property type="component" value="Unassembled WGS sequence"/>
</dbReference>
<keyword evidence="2" id="KW-1185">Reference proteome</keyword>
<sequence>MDALHIKRLCHEGRHHTKAATLRCMEEAQKGATLHQVKGDSVNGGSNHLVLDEVRSGTEVVTGGVDALRLWNTMVAQHVGLRMAQGVLRVLYGEYEGFQCSDDVLEL</sequence>
<dbReference type="AlphaFoldDB" id="A0A5B7CEZ3"/>